<keyword evidence="2" id="KW-1185">Reference proteome</keyword>
<organism evidence="1 2">
    <name type="scientific">Phytophthora megakarya</name>
    <dbReference type="NCBI Taxonomy" id="4795"/>
    <lineage>
        <taxon>Eukaryota</taxon>
        <taxon>Sar</taxon>
        <taxon>Stramenopiles</taxon>
        <taxon>Oomycota</taxon>
        <taxon>Peronosporomycetes</taxon>
        <taxon>Peronosporales</taxon>
        <taxon>Peronosporaceae</taxon>
        <taxon>Phytophthora</taxon>
    </lineage>
</organism>
<gene>
    <name evidence="1" type="ORF">PHMEG_00021818</name>
</gene>
<sequence length="160" mass="18101">MFLRWCKTASAATLDDVKLQSFLQQCCSPNVVFGDASGIDALMAQLRHYTRVLGNSKLQPQRIESMTPGIFAATASLEATVTELTFSILPKERLPRIDDYHISIRERLLGQKICCSCKIIFVFDDKNRVERLDVSIDLVSSLFQILWDLDLVANLLATYR</sequence>
<name>A0A225VN86_9STRA</name>
<comment type="caution">
    <text evidence="1">The sequence shown here is derived from an EMBL/GenBank/DDBJ whole genome shotgun (WGS) entry which is preliminary data.</text>
</comment>
<dbReference type="AlphaFoldDB" id="A0A225VN86"/>
<protein>
    <submittedName>
        <fullName evidence="1">Bzip transcription factor</fullName>
    </submittedName>
</protein>
<proteinExistence type="predicted"/>
<dbReference type="Proteomes" id="UP000198211">
    <property type="component" value="Unassembled WGS sequence"/>
</dbReference>
<dbReference type="EMBL" id="NBNE01004162">
    <property type="protein sequence ID" value="OWZ05990.1"/>
    <property type="molecule type" value="Genomic_DNA"/>
</dbReference>
<reference evidence="2" key="1">
    <citation type="submission" date="2017-03" db="EMBL/GenBank/DDBJ databases">
        <title>Phytopthora megakarya and P. palmivora, two closely related causual agents of cacao black pod achieved similar genome size and gene model numbers by different mechanisms.</title>
        <authorList>
            <person name="Ali S."/>
            <person name="Shao J."/>
            <person name="Larry D.J."/>
            <person name="Kronmiller B."/>
            <person name="Shen D."/>
            <person name="Strem M.D."/>
            <person name="Melnick R.L."/>
            <person name="Guiltinan M.J."/>
            <person name="Tyler B.M."/>
            <person name="Meinhardt L.W."/>
            <person name="Bailey B.A."/>
        </authorList>
    </citation>
    <scope>NUCLEOTIDE SEQUENCE [LARGE SCALE GENOMIC DNA]</scope>
    <source>
        <strain evidence="2">zdho120</strain>
    </source>
</reference>
<accession>A0A225VN86</accession>
<evidence type="ECO:0000313" key="1">
    <source>
        <dbReference type="EMBL" id="OWZ05990.1"/>
    </source>
</evidence>
<evidence type="ECO:0000313" key="2">
    <source>
        <dbReference type="Proteomes" id="UP000198211"/>
    </source>
</evidence>
<dbReference type="OrthoDB" id="101076at2759"/>